<dbReference type="Pfam" id="PF00498">
    <property type="entry name" value="FHA"/>
    <property type="match status" value="1"/>
</dbReference>
<dbReference type="InterPro" id="IPR000253">
    <property type="entry name" value="FHA_dom"/>
</dbReference>
<dbReference type="InterPro" id="IPR008984">
    <property type="entry name" value="SMAD_FHA_dom_sf"/>
</dbReference>
<dbReference type="Gene3D" id="2.60.120.920">
    <property type="match status" value="1"/>
</dbReference>
<accession>A0A7S1ANR4</accession>
<dbReference type="Gene3D" id="2.60.200.20">
    <property type="match status" value="1"/>
</dbReference>
<dbReference type="CDD" id="cd00060">
    <property type="entry name" value="FHA"/>
    <property type="match status" value="1"/>
</dbReference>
<evidence type="ECO:0000256" key="1">
    <source>
        <dbReference type="SAM" id="MobiDB-lite"/>
    </source>
</evidence>
<proteinExistence type="predicted"/>
<name>A0A7S1ANR4_NOCSC</name>
<feature type="region of interest" description="Disordered" evidence="1">
    <location>
        <begin position="240"/>
        <end position="321"/>
    </location>
</feature>
<dbReference type="SMART" id="SM00240">
    <property type="entry name" value="FHA"/>
    <property type="match status" value="1"/>
</dbReference>
<organism evidence="3">
    <name type="scientific">Noctiluca scintillans</name>
    <name type="common">Sea sparkle</name>
    <name type="synonym">Red tide dinoflagellate</name>
    <dbReference type="NCBI Taxonomy" id="2966"/>
    <lineage>
        <taxon>Eukaryota</taxon>
        <taxon>Sar</taxon>
        <taxon>Alveolata</taxon>
        <taxon>Dinophyceae</taxon>
        <taxon>Noctilucales</taxon>
        <taxon>Noctilucaceae</taxon>
        <taxon>Noctiluca</taxon>
    </lineage>
</organism>
<evidence type="ECO:0000313" key="3">
    <source>
        <dbReference type="EMBL" id="CAD8860440.1"/>
    </source>
</evidence>
<dbReference type="Pfam" id="PF07177">
    <property type="entry name" value="Neuralized"/>
    <property type="match status" value="1"/>
</dbReference>
<dbReference type="SUPFAM" id="SSF49879">
    <property type="entry name" value="SMAD/FHA domain"/>
    <property type="match status" value="1"/>
</dbReference>
<dbReference type="PROSITE" id="PS50006">
    <property type="entry name" value="FHA_DOMAIN"/>
    <property type="match status" value="1"/>
</dbReference>
<reference evidence="3" key="1">
    <citation type="submission" date="2021-01" db="EMBL/GenBank/DDBJ databases">
        <authorList>
            <person name="Corre E."/>
            <person name="Pelletier E."/>
            <person name="Niang G."/>
            <person name="Scheremetjew M."/>
            <person name="Finn R."/>
            <person name="Kale V."/>
            <person name="Holt S."/>
            <person name="Cochrane G."/>
            <person name="Meng A."/>
            <person name="Brown T."/>
            <person name="Cohen L."/>
        </authorList>
    </citation>
    <scope>NUCLEOTIDE SEQUENCE</scope>
</reference>
<sequence>MMSAPSLQNLGFARPNICQTPKPKRCLRQSDTMDFNTPAEASHLQWPSAFVDSTMGERLELSEDGACSTRHSGVGRGTCFVGPLTMDKDLTYFEVEIVELEPNRSQTMALGFCHSLPTGNRLLSERASELGRGSYLVGYDLPKLHAHGLEATKIPTKQWRPLKELAVGDRVGLMANRVTRELTVFVNGLRKASVIAPGLSESQQVMPVELFGVVDVYGTVKSVRLRKRGRRPFLETAQTPVQVQPPATVTTSRMSPPSAHVSKNCVGRPTIAESARPNQSDDQAGKRAIGGADSKPVQQCVREGDCSETQGDGTHTSSVRRGLEATLDEVARPAKRLKLLTHPCGCTVHLICHTGTVVHVPRTDFLIGRNPQCANLRLDSPLVPNMVSRRHARIVSSDNGVEINDCKSLNGTWVNGAKADRQTLTQGDVVVIGNPSQGTSEFRFTVSLP</sequence>
<gene>
    <name evidence="3" type="ORF">NSCI0253_LOCUS34794</name>
</gene>
<evidence type="ECO:0000259" key="2">
    <source>
        <dbReference type="PROSITE" id="PS50006"/>
    </source>
</evidence>
<protein>
    <recommendedName>
        <fullName evidence="2">FHA domain-containing protein</fullName>
    </recommendedName>
</protein>
<dbReference type="InterPro" id="IPR043136">
    <property type="entry name" value="B30.2/SPRY_sf"/>
</dbReference>
<dbReference type="InterPro" id="IPR006573">
    <property type="entry name" value="NHR_dom"/>
</dbReference>
<feature type="compositionally biased region" description="Polar residues" evidence="1">
    <location>
        <begin position="307"/>
        <end position="319"/>
    </location>
</feature>
<dbReference type="EMBL" id="HBFQ01048670">
    <property type="protein sequence ID" value="CAD8860440.1"/>
    <property type="molecule type" value="Transcribed_RNA"/>
</dbReference>
<feature type="domain" description="FHA" evidence="2">
    <location>
        <begin position="365"/>
        <end position="419"/>
    </location>
</feature>
<dbReference type="AlphaFoldDB" id="A0A7S1ANR4"/>
<feature type="compositionally biased region" description="Polar residues" evidence="1">
    <location>
        <begin position="240"/>
        <end position="255"/>
    </location>
</feature>